<proteinExistence type="predicted"/>
<sequence length="316" mass="36684">MKELNWIHMSDIHYNFENYDTQLMRDKTLSYLQSLKTKFQFMVITGDIRYKGKAYTDDTIEFIRNIAENLNISINNVFVIPGNHDVKRSPKRELIIKGIISSEIPSDEINKLDDETFNDLLIGQSEFFDFYKKLTGNDYKKENFHFVESRDGYNIIHINTCLISGFDGEDEQRKLLIGQKKLREALKILDHDVFNVAIGHHSIECLDPKEQERLIHNLSDCQIDMYLSGHVHKPNATFDVNNENNLLLVSCGSGMCDDFSSVGLITGFINMETGDGKIAFHKWSQKLDKWIKDNEVLRNMIDNIKPIKIKKLEKKN</sequence>
<dbReference type="OrthoDB" id="115870at2"/>
<dbReference type="eggNOG" id="COG1409">
    <property type="taxonomic scope" value="Bacteria"/>
</dbReference>
<organism evidence="2 3">
    <name type="scientific">Pseudobacteroides cellulosolvens ATCC 35603 = DSM 2933</name>
    <dbReference type="NCBI Taxonomy" id="398512"/>
    <lineage>
        <taxon>Bacteria</taxon>
        <taxon>Bacillati</taxon>
        <taxon>Bacillota</taxon>
        <taxon>Clostridia</taxon>
        <taxon>Eubacteriales</taxon>
        <taxon>Oscillospiraceae</taxon>
        <taxon>Pseudobacteroides</taxon>
    </lineage>
</organism>
<dbReference type="CDD" id="cd00838">
    <property type="entry name" value="MPP_superfamily"/>
    <property type="match status" value="1"/>
</dbReference>
<name>A0A0L6JPP0_9FIRM</name>
<dbReference type="EMBL" id="LGTC01000001">
    <property type="protein sequence ID" value="KNY27675.1"/>
    <property type="molecule type" value="Genomic_DNA"/>
</dbReference>
<dbReference type="PANTHER" id="PTHR30337">
    <property type="entry name" value="COMPONENT OF ATP-DEPENDENT DSDNA EXONUCLEASE"/>
    <property type="match status" value="1"/>
</dbReference>
<dbReference type="Pfam" id="PF00149">
    <property type="entry name" value="Metallophos"/>
    <property type="match status" value="1"/>
</dbReference>
<dbReference type="SUPFAM" id="SSF56300">
    <property type="entry name" value="Metallo-dependent phosphatases"/>
    <property type="match status" value="1"/>
</dbReference>
<dbReference type="PANTHER" id="PTHR30337:SF0">
    <property type="entry name" value="NUCLEASE SBCCD SUBUNIT D"/>
    <property type="match status" value="1"/>
</dbReference>
<reference evidence="3" key="1">
    <citation type="submission" date="2015-07" db="EMBL/GenBank/DDBJ databases">
        <title>Near-Complete Genome Sequence of the Cellulolytic Bacterium Bacteroides (Pseudobacteroides) cellulosolvens ATCC 35603.</title>
        <authorList>
            <person name="Dassa B."/>
            <person name="Utturkar S.M."/>
            <person name="Klingeman D.M."/>
            <person name="Hurt R.A."/>
            <person name="Keller M."/>
            <person name="Xu J."/>
            <person name="Reddy Y.H.K."/>
            <person name="Borovok I."/>
            <person name="Grinberg I.R."/>
            <person name="Lamed R."/>
            <person name="Zhivin O."/>
            <person name="Bayer E.A."/>
            <person name="Brown S.D."/>
        </authorList>
    </citation>
    <scope>NUCLEOTIDE SEQUENCE [LARGE SCALE GENOMIC DNA]</scope>
    <source>
        <strain evidence="3">DSM 2933</strain>
    </source>
</reference>
<protein>
    <submittedName>
        <fullName evidence="2">Metallophosphoesterase</fullName>
    </submittedName>
</protein>
<dbReference type="GO" id="GO:0016787">
    <property type="term" value="F:hydrolase activity"/>
    <property type="evidence" value="ECO:0007669"/>
    <property type="project" value="InterPro"/>
</dbReference>
<dbReference type="InterPro" id="IPR004843">
    <property type="entry name" value="Calcineurin-like_PHP"/>
</dbReference>
<comment type="caution">
    <text evidence="2">The sequence shown here is derived from an EMBL/GenBank/DDBJ whole genome shotgun (WGS) entry which is preliminary data.</text>
</comment>
<dbReference type="Proteomes" id="UP000036923">
    <property type="component" value="Unassembled WGS sequence"/>
</dbReference>
<evidence type="ECO:0000313" key="2">
    <source>
        <dbReference type="EMBL" id="KNY27675.1"/>
    </source>
</evidence>
<evidence type="ECO:0000259" key="1">
    <source>
        <dbReference type="Pfam" id="PF00149"/>
    </source>
</evidence>
<dbReference type="Gene3D" id="3.60.21.10">
    <property type="match status" value="1"/>
</dbReference>
<dbReference type="RefSeq" id="WP_036944715.1">
    <property type="nucleotide sequence ID" value="NZ_JQKC01000034.1"/>
</dbReference>
<gene>
    <name evidence="2" type="ORF">Bccel_2946</name>
</gene>
<feature type="domain" description="Calcineurin-like phosphoesterase" evidence="1">
    <location>
        <begin position="7"/>
        <end position="234"/>
    </location>
</feature>
<dbReference type="InterPro" id="IPR050535">
    <property type="entry name" value="DNA_Repair-Maintenance_Comp"/>
</dbReference>
<accession>A0A0L6JPP0</accession>
<dbReference type="InterPro" id="IPR029052">
    <property type="entry name" value="Metallo-depent_PP-like"/>
</dbReference>
<dbReference type="AlphaFoldDB" id="A0A0L6JPP0"/>
<evidence type="ECO:0000313" key="3">
    <source>
        <dbReference type="Proteomes" id="UP000036923"/>
    </source>
</evidence>
<dbReference type="STRING" id="398512.Bccel_2946"/>
<keyword evidence="3" id="KW-1185">Reference proteome</keyword>